<dbReference type="Proteomes" id="UP001209412">
    <property type="component" value="Unassembled WGS sequence"/>
</dbReference>
<gene>
    <name evidence="2" type="ORF">NIE36_18770</name>
    <name evidence="1" type="ORF">OSB80_18825</name>
</gene>
<proteinExistence type="predicted"/>
<evidence type="ECO:0000313" key="3">
    <source>
        <dbReference type="Proteomes" id="UP001209412"/>
    </source>
</evidence>
<dbReference type="NCBIfam" id="NF033572">
    <property type="entry name" value="transpos_ISKra4"/>
    <property type="match status" value="1"/>
</dbReference>
<organism evidence="2 4">
    <name type="scientific">Paraburkholderia madseniana</name>
    <dbReference type="NCBI Taxonomy" id="2599607"/>
    <lineage>
        <taxon>Bacteria</taxon>
        <taxon>Pseudomonadati</taxon>
        <taxon>Pseudomonadota</taxon>
        <taxon>Betaproteobacteria</taxon>
        <taxon>Burkholderiales</taxon>
        <taxon>Burkholderiaceae</taxon>
        <taxon>Paraburkholderia</taxon>
    </lineage>
</organism>
<reference evidence="2" key="1">
    <citation type="submission" date="2022-06" db="EMBL/GenBank/DDBJ databases">
        <title>PHB producers.</title>
        <authorList>
            <person name="Besaury L."/>
        </authorList>
    </citation>
    <scope>NUCLEOTIDE SEQUENCE</scope>
    <source>
        <strain evidence="2 3">SEWS6</strain>
    </source>
</reference>
<dbReference type="RefSeq" id="WP_266258828.1">
    <property type="nucleotide sequence ID" value="NZ_JAMXWF010000014.1"/>
</dbReference>
<dbReference type="EMBL" id="JAMXWF010000014">
    <property type="protein sequence ID" value="MDQ6409241.1"/>
    <property type="molecule type" value="Genomic_DNA"/>
</dbReference>
<protein>
    <submittedName>
        <fullName evidence="2">ISKra4 family transposase</fullName>
    </submittedName>
</protein>
<accession>A0AAP5BEE2</accession>
<dbReference type="EMBL" id="JAPKHW010000014">
    <property type="protein sequence ID" value="MCX4147418.1"/>
    <property type="molecule type" value="Genomic_DNA"/>
</dbReference>
<dbReference type="Proteomes" id="UP001242288">
    <property type="component" value="Unassembled WGS sequence"/>
</dbReference>
<name>A0AAP5BEE2_9BURK</name>
<keyword evidence="3" id="KW-1185">Reference proteome</keyword>
<evidence type="ECO:0000313" key="1">
    <source>
        <dbReference type="EMBL" id="MCX4147418.1"/>
    </source>
</evidence>
<evidence type="ECO:0000313" key="2">
    <source>
        <dbReference type="EMBL" id="MDQ6409241.1"/>
    </source>
</evidence>
<evidence type="ECO:0000313" key="4">
    <source>
        <dbReference type="Proteomes" id="UP001242288"/>
    </source>
</evidence>
<sequence>MDMHWTIYLQRDGADENVPLARFQRPLEGATPADFGLSMSEARSLLSSLQQVVAQDQIRAYDARRRRCRHCGRYRRIKDWRPRVFATALGSVKVRVPRVISCLCTPEPLDENDDSADLRFSECPIESLLPGRRTPELAYLCAKQGAAVSYRSAARSIADLTGLQTLSHATVRKETLNCGEQIENDQFYVGWFAGTQHRGGTKHLGLAIDGTVVTAVPLEEVRRFEVIAGRVECEGIAARRFARALQRPSLTRVLIAAALDQCGWGRSTLVDVVTDGARGMRSLVTSVASCVAPRILDWFHIGMKLHAVRSALCAYTFPLYQRPVVMRRCERLINRVRDKLWRGRGDAAIEILRTLIASLDLEIGSLPQFYGLGAGTASSAAARLLTFLVNNRSDLIDYQQARMNGRRVSSASAESVMNHLINRRLTKRQQMRWSLKGAHYLLQTRVELLDGRLETCFAKRFPHFRSPEVARQ</sequence>
<comment type="caution">
    <text evidence="2">The sequence shown here is derived from an EMBL/GenBank/DDBJ whole genome shotgun (WGS) entry which is preliminary data.</text>
</comment>
<dbReference type="AlphaFoldDB" id="A0AAP5BEE2"/>